<dbReference type="SUPFAM" id="SSF56059">
    <property type="entry name" value="Glutathione synthetase ATP-binding domain-like"/>
    <property type="match status" value="1"/>
</dbReference>
<accession>A0ABN4TXG2</accession>
<evidence type="ECO:0008006" key="3">
    <source>
        <dbReference type="Google" id="ProtNLM"/>
    </source>
</evidence>
<evidence type="ECO:0000313" key="1">
    <source>
        <dbReference type="EMBL" id="AOZ10200.1"/>
    </source>
</evidence>
<reference evidence="1 2" key="1">
    <citation type="submission" date="2016-10" db="EMBL/GenBank/DDBJ databases">
        <title>Complete genome sequences of three Cupriavidus strains isolated from various Malaysian environments.</title>
        <authorList>
            <person name="Abdullah A.A.-A."/>
            <person name="Shafie N.A.H."/>
            <person name="Lau N.S."/>
        </authorList>
    </citation>
    <scope>NUCLEOTIDE SEQUENCE [LARGE SCALE GENOMIC DNA]</scope>
    <source>
        <strain evidence="1 2">USMAA1020</strain>
    </source>
</reference>
<protein>
    <recommendedName>
        <fullName evidence="3">RimK family alpha-L-glutamate ligase</fullName>
    </recommendedName>
</protein>
<keyword evidence="2" id="KW-1185">Reference proteome</keyword>
<dbReference type="RefSeq" id="WP_071018467.1">
    <property type="nucleotide sequence ID" value="NZ_CP017755.1"/>
</dbReference>
<evidence type="ECO:0000313" key="2">
    <source>
        <dbReference type="Proteomes" id="UP000177515"/>
    </source>
</evidence>
<dbReference type="Proteomes" id="UP000177515">
    <property type="component" value="Chromosome 2"/>
</dbReference>
<proteinExistence type="predicted"/>
<name>A0ABN4TXG2_9BURK</name>
<sequence>MTPIETDAVDQRPPHSPAYQPLGLATLLRKAVAGEDLTPVGAHLLEYCQAHDDPQALLDLALVLEMKYEKDAALDVQKLALHTRTHYRLKEAVAPRPVRLLALKAPGDLMANTPFECLLAGADIQVEALYVDPGLAPPAALPEHDVLLVAACALDANAGALGRAAELIAASARPVLNRPEHIALTTREAAYALLGKLPGIAMAHTVRVGRERLLAAARGEWNLSQEVDGQYPFIVRPVGSHAGKGLARVADEAELRQYLEGAEADTFYVAPFIDYSGADGLFRKYRIVLIDGVPYVCHMGISRHWMVHYPYEEMIAHPERREEEARFMADFDTGFAARHRDALQGIAAQSGLDYIGFDCAEAPDGRLLVFEVATAMVVHDMDDPATFPHKPAQMRKVFEAFAGMLLRAASRSSPETNHRDH</sequence>
<dbReference type="EMBL" id="CP017755">
    <property type="protein sequence ID" value="AOZ10200.1"/>
    <property type="molecule type" value="Genomic_DNA"/>
</dbReference>
<gene>
    <name evidence="1" type="ORF">BKK80_31775</name>
</gene>
<organism evidence="1 2">
    <name type="scientific">Cupriavidus malaysiensis</name>
    <dbReference type="NCBI Taxonomy" id="367825"/>
    <lineage>
        <taxon>Bacteria</taxon>
        <taxon>Pseudomonadati</taxon>
        <taxon>Pseudomonadota</taxon>
        <taxon>Betaproteobacteria</taxon>
        <taxon>Burkholderiales</taxon>
        <taxon>Burkholderiaceae</taxon>
        <taxon>Cupriavidus</taxon>
    </lineage>
</organism>